<proteinExistence type="predicted"/>
<evidence type="ECO:0000313" key="3">
    <source>
        <dbReference type="EMBL" id="MBO0476292.1"/>
    </source>
</evidence>
<dbReference type="InterPro" id="IPR007419">
    <property type="entry name" value="BFD-like_2Fe2S-bd_dom"/>
</dbReference>
<dbReference type="EMBL" id="JAFLVX010000014">
    <property type="protein sequence ID" value="MBO0476292.1"/>
    <property type="molecule type" value="Genomic_DNA"/>
</dbReference>
<feature type="domain" description="FAD dependent oxidoreductase" evidence="1">
    <location>
        <begin position="3"/>
        <end position="348"/>
    </location>
</feature>
<name>A0ABS3HRB2_9ENTE</name>
<dbReference type="PANTHER" id="PTHR42720">
    <property type="entry name" value="GLYCEROL-3-PHOSPHATE DEHYDROGENASE"/>
    <property type="match status" value="1"/>
</dbReference>
<protein>
    <submittedName>
        <fullName evidence="3">NAD(P)/FAD-dependent oxidoreductase</fullName>
    </submittedName>
</protein>
<dbReference type="InterPro" id="IPR006076">
    <property type="entry name" value="FAD-dep_OxRdtase"/>
</dbReference>
<dbReference type="Pfam" id="PF01266">
    <property type="entry name" value="DAO"/>
    <property type="match status" value="1"/>
</dbReference>
<dbReference type="PANTHER" id="PTHR42720:SF1">
    <property type="entry name" value="GLYCEROL 3-PHOSPHATE OXIDASE"/>
    <property type="match status" value="1"/>
</dbReference>
<dbReference type="Pfam" id="PF04324">
    <property type="entry name" value="Fer2_BFD"/>
    <property type="match status" value="1"/>
</dbReference>
<dbReference type="RefSeq" id="WP_206965247.1">
    <property type="nucleotide sequence ID" value="NZ_JAFLVX010000014.1"/>
</dbReference>
<dbReference type="Gene3D" id="1.10.10.1100">
    <property type="entry name" value="BFD-like [2Fe-2S]-binding domain"/>
    <property type="match status" value="1"/>
</dbReference>
<reference evidence="3 4" key="1">
    <citation type="submission" date="2021-03" db="EMBL/GenBank/DDBJ databases">
        <title>Enterococcal diversity collection.</title>
        <authorList>
            <person name="Gilmore M.S."/>
            <person name="Schwartzman J."/>
            <person name="Van Tyne D."/>
            <person name="Martin M."/>
            <person name="Earl A.M."/>
            <person name="Manson A.L."/>
            <person name="Straub T."/>
            <person name="Salamzade R."/>
            <person name="Saavedra J."/>
            <person name="Lebreton F."/>
            <person name="Prichula J."/>
            <person name="Schaufler K."/>
            <person name="Gaca A."/>
            <person name="Sgardioli B."/>
            <person name="Wagenaar J."/>
            <person name="Strong T."/>
        </authorList>
    </citation>
    <scope>NUCLEOTIDE SEQUENCE [LARGE SCALE GENOMIC DNA]</scope>
    <source>
        <strain evidence="3 4">DIV0080</strain>
    </source>
</reference>
<dbReference type="Gene3D" id="3.50.50.60">
    <property type="entry name" value="FAD/NAD(P)-binding domain"/>
    <property type="match status" value="1"/>
</dbReference>
<organism evidence="3 4">
    <name type="scientific">Candidatus Vagococcus giribetii</name>
    <dbReference type="NCBI Taxonomy" id="2230876"/>
    <lineage>
        <taxon>Bacteria</taxon>
        <taxon>Bacillati</taxon>
        <taxon>Bacillota</taxon>
        <taxon>Bacilli</taxon>
        <taxon>Lactobacillales</taxon>
        <taxon>Enterococcaceae</taxon>
        <taxon>Vagococcus</taxon>
    </lineage>
</organism>
<evidence type="ECO:0000313" key="4">
    <source>
        <dbReference type="Proteomes" id="UP000664857"/>
    </source>
</evidence>
<dbReference type="SUPFAM" id="SSF51905">
    <property type="entry name" value="FAD/NAD(P)-binding domain"/>
    <property type="match status" value="1"/>
</dbReference>
<feature type="domain" description="BFD-like [2Fe-2S]-binding" evidence="2">
    <location>
        <begin position="400"/>
        <end position="453"/>
    </location>
</feature>
<keyword evidence="4" id="KW-1185">Reference proteome</keyword>
<evidence type="ECO:0000259" key="1">
    <source>
        <dbReference type="Pfam" id="PF01266"/>
    </source>
</evidence>
<sequence length="485" mass="53002">MYDITIIGGGISGSSLAYELSKYQVKVCLLEAENDVAVKTTKANSAILHAGYDPKPGSLNAKLNVEGAKLAKEICRKLDVPRRQLGSLVVAFSEEDLETIRDLYDRGNQNGAPDLALLSKEETLAKEPNLNKDIYGALYAPSAAVVNPWEYTIAMAEVAIQNGVDFFFNQEVTNITPVADYFEINTQDTLYQSKYVINAAGVHAGEIHEMVAPPTFQTIPCRGEYYLLDLEETDTVSHIVFQCPTKVGKGILVAPTTHGNIIVGPNAENIPDELVNTGQDTANTALGLKDVAKGARKSIPSINLGNSIRNFSGVRANTDRSDFIIEEVIPGFFDMAGIKSPGLTAAPANSLYLMDLMVEKGLVLEEKESYVDSRVRVHFNQASIEEKQALIKKNPDYGRIICRCENITEADIRESLHQTLPAQSVDGVKRRTIAGMGRCQGGFCGPRVVEIIADELNLSPLEVDLDRFNSHILVSESKEEESCTM</sequence>
<dbReference type="Proteomes" id="UP000664857">
    <property type="component" value="Unassembled WGS sequence"/>
</dbReference>
<evidence type="ECO:0000259" key="2">
    <source>
        <dbReference type="Pfam" id="PF04324"/>
    </source>
</evidence>
<dbReference type="InterPro" id="IPR052745">
    <property type="entry name" value="G3P_Oxidase/Oxidoreductase"/>
</dbReference>
<dbReference type="InterPro" id="IPR036188">
    <property type="entry name" value="FAD/NAD-bd_sf"/>
</dbReference>
<dbReference type="CDD" id="cd19946">
    <property type="entry name" value="GlpA-like_Fer2_BFD-like"/>
    <property type="match status" value="1"/>
</dbReference>
<comment type="caution">
    <text evidence="3">The sequence shown here is derived from an EMBL/GenBank/DDBJ whole genome shotgun (WGS) entry which is preliminary data.</text>
</comment>
<accession>A0ABS3HRB2</accession>
<dbReference type="Gene3D" id="3.30.9.10">
    <property type="entry name" value="D-Amino Acid Oxidase, subunit A, domain 2"/>
    <property type="match status" value="1"/>
</dbReference>
<gene>
    <name evidence="3" type="ORF">DOK76_04365</name>
</gene>
<dbReference type="InterPro" id="IPR041854">
    <property type="entry name" value="BFD-like_2Fe2S-bd_dom_sf"/>
</dbReference>